<feature type="chain" id="PRO_5022097961" description="Ig-like domain-containing protein" evidence="2">
    <location>
        <begin position="37"/>
        <end position="254"/>
    </location>
</feature>
<protein>
    <recommendedName>
        <fullName evidence="5">Ig-like domain-containing protein</fullName>
    </recommendedName>
</protein>
<evidence type="ECO:0000313" key="3">
    <source>
        <dbReference type="EMBL" id="TRY76418.1"/>
    </source>
</evidence>
<feature type="signal peptide" evidence="2">
    <location>
        <begin position="1"/>
        <end position="36"/>
    </location>
</feature>
<evidence type="ECO:0008006" key="5">
    <source>
        <dbReference type="Google" id="ProtNLM"/>
    </source>
</evidence>
<evidence type="ECO:0000313" key="4">
    <source>
        <dbReference type="Proteomes" id="UP000318571"/>
    </source>
</evidence>
<accession>A0A553PFE9</accession>
<reference evidence="3 4" key="1">
    <citation type="journal article" date="2018" name="Nat. Ecol. Evol.">
        <title>Genomic signatures of mitonuclear coevolution across populations of Tigriopus californicus.</title>
        <authorList>
            <person name="Barreto F.S."/>
            <person name="Watson E.T."/>
            <person name="Lima T.G."/>
            <person name="Willett C.S."/>
            <person name="Edmands S."/>
            <person name="Li W."/>
            <person name="Burton R.S."/>
        </authorList>
    </citation>
    <scope>NUCLEOTIDE SEQUENCE [LARGE SCALE GENOMIC DNA]</scope>
    <source>
        <strain evidence="3 4">San Diego</strain>
    </source>
</reference>
<dbReference type="Proteomes" id="UP000318571">
    <property type="component" value="Chromosome 5"/>
</dbReference>
<comment type="caution">
    <text evidence="3">The sequence shown here is derived from an EMBL/GenBank/DDBJ whole genome shotgun (WGS) entry which is preliminary data.</text>
</comment>
<proteinExistence type="predicted"/>
<evidence type="ECO:0000256" key="2">
    <source>
        <dbReference type="SAM" id="SignalP"/>
    </source>
</evidence>
<keyword evidence="2" id="KW-0732">Signal</keyword>
<evidence type="ECO:0000256" key="1">
    <source>
        <dbReference type="SAM" id="MobiDB-lite"/>
    </source>
</evidence>
<name>A0A553PFE9_TIGCA</name>
<dbReference type="AlphaFoldDB" id="A0A553PFE9"/>
<gene>
    <name evidence="3" type="ORF">TCAL_15947</name>
</gene>
<feature type="region of interest" description="Disordered" evidence="1">
    <location>
        <begin position="50"/>
        <end position="78"/>
    </location>
</feature>
<organism evidence="3 4">
    <name type="scientific">Tigriopus californicus</name>
    <name type="common">Marine copepod</name>
    <dbReference type="NCBI Taxonomy" id="6832"/>
    <lineage>
        <taxon>Eukaryota</taxon>
        <taxon>Metazoa</taxon>
        <taxon>Ecdysozoa</taxon>
        <taxon>Arthropoda</taxon>
        <taxon>Crustacea</taxon>
        <taxon>Multicrustacea</taxon>
        <taxon>Hexanauplia</taxon>
        <taxon>Copepoda</taxon>
        <taxon>Harpacticoida</taxon>
        <taxon>Harpacticidae</taxon>
        <taxon>Tigriopus</taxon>
    </lineage>
</organism>
<sequence>MNQRFHSQYPNLTSSLVRFSCLIVACSLLCSTPIQAGPFGHSHIGKDLVHRQQSGGHPGKRSVNFTPSWGKRSGPGSPLGISSEEEMEIAQNMPTYSNWDQLVAKRSSSDIEECSVRGIYLELLIRKVKIPSIPWMISYAFWTSTGLDRVQDPIRESLPRISSSKPSSSLTEELVLPSSVTVEPKTSCLRGLGGTVSVPVITWRSQNSVRNSGSTLIPQMSIGEEESCVGRKLALLAPHGFPFLPFLTRDVPLY</sequence>
<dbReference type="EMBL" id="VCGU01000004">
    <property type="protein sequence ID" value="TRY76418.1"/>
    <property type="molecule type" value="Genomic_DNA"/>
</dbReference>
<keyword evidence="4" id="KW-1185">Reference proteome</keyword>